<evidence type="ECO:0000313" key="18">
    <source>
        <dbReference type="Proteomes" id="UP000516437"/>
    </source>
</evidence>
<dbReference type="OrthoDB" id="1069523at2759"/>
<evidence type="ECO:0000256" key="9">
    <source>
        <dbReference type="ARBA" id="ARBA00023002"/>
    </source>
</evidence>
<evidence type="ECO:0000256" key="4">
    <source>
        <dbReference type="ARBA" id="ARBA00022640"/>
    </source>
</evidence>
<keyword evidence="18" id="KW-1185">Reference proteome</keyword>
<sequence>MHRTVGCFDFNDQLCLTMIAHLKVETASGKFFAISYDVVQKPYLRYFHLLQNRAKSPDVEIPLTAQSTMMQDFEITERYVVIPNQQVVFKLPEMIRGGFPVIYDSNNMLMFRIFEKNVNDASGIKWIEALDCFCFHLWNALEELNSHESLKNVLFEIRLNLKTCKSTCRPILSEFEPLNSKVSGFAKVELFIGEVRKSMYRDERFGSDPLFLPRSPNLEKGDDRFILAFVHDEKEGKSELRIVNAMNMKLEAIVKLSSQVPYG</sequence>
<evidence type="ECO:0000256" key="6">
    <source>
        <dbReference type="ARBA" id="ARBA00022865"/>
    </source>
</evidence>
<comment type="subcellular location">
    <subcellularLocation>
        <location evidence="1">Plastid</location>
        <location evidence="1">Chloroplast</location>
    </subcellularLocation>
</comment>
<dbReference type="Proteomes" id="UP000516437">
    <property type="component" value="Chromosome 1"/>
</dbReference>
<evidence type="ECO:0000313" key="16">
    <source>
        <dbReference type="EMBL" id="KAB1199149.1"/>
    </source>
</evidence>
<keyword evidence="4" id="KW-0934">Plastid</keyword>
<evidence type="ECO:0000256" key="13">
    <source>
        <dbReference type="ARBA" id="ARBA00039007"/>
    </source>
</evidence>
<gene>
    <name evidence="16" type="ORF">CJ030_MR0G027088</name>
    <name evidence="17" type="ORF">CJ030_MR1G027081</name>
</gene>
<evidence type="ECO:0000256" key="12">
    <source>
        <dbReference type="ARBA" id="ARBA00036784"/>
    </source>
</evidence>
<dbReference type="PANTHER" id="PTHR10543">
    <property type="entry name" value="BETA-CAROTENE DIOXYGENASE"/>
    <property type="match status" value="1"/>
</dbReference>
<evidence type="ECO:0000313" key="17">
    <source>
        <dbReference type="EMBL" id="KAB1225029.1"/>
    </source>
</evidence>
<proteinExistence type="inferred from homology"/>
<evidence type="ECO:0000256" key="1">
    <source>
        <dbReference type="ARBA" id="ARBA00004229"/>
    </source>
</evidence>
<reference evidence="17 18" key="2">
    <citation type="journal article" date="2019" name="Plant Biotechnol. J.">
        <title>The red bayberry genome and genetic basis of sex determination.</title>
        <authorList>
            <person name="Jia H.M."/>
            <person name="Jia H.J."/>
            <person name="Cai Q.L."/>
            <person name="Wang Y."/>
            <person name="Zhao H.B."/>
            <person name="Yang W.F."/>
            <person name="Wang G.Y."/>
            <person name="Li Y.H."/>
            <person name="Zhan D.L."/>
            <person name="Shen Y.T."/>
            <person name="Niu Q.F."/>
            <person name="Chang L."/>
            <person name="Qiu J."/>
            <person name="Zhao L."/>
            <person name="Xie H.B."/>
            <person name="Fu W.Y."/>
            <person name="Jin J."/>
            <person name="Li X.W."/>
            <person name="Jiao Y."/>
            <person name="Zhou C.C."/>
            <person name="Tu T."/>
            <person name="Chai C.Y."/>
            <person name="Gao J.L."/>
            <person name="Fan L.J."/>
            <person name="van de Weg E."/>
            <person name="Wang J.Y."/>
            <person name="Gao Z.S."/>
        </authorList>
    </citation>
    <scope>NUCLEOTIDE SEQUENCE [LARGE SCALE GENOMIC DNA]</scope>
    <source>
        <tissue evidence="17">Leaves</tissue>
    </source>
</reference>
<keyword evidence="8 17" id="KW-0223">Dioxygenase</keyword>
<organism evidence="17 18">
    <name type="scientific">Morella rubra</name>
    <name type="common">Chinese bayberry</name>
    <dbReference type="NCBI Taxonomy" id="262757"/>
    <lineage>
        <taxon>Eukaryota</taxon>
        <taxon>Viridiplantae</taxon>
        <taxon>Streptophyta</taxon>
        <taxon>Embryophyta</taxon>
        <taxon>Tracheophyta</taxon>
        <taxon>Spermatophyta</taxon>
        <taxon>Magnoliopsida</taxon>
        <taxon>eudicotyledons</taxon>
        <taxon>Gunneridae</taxon>
        <taxon>Pentapetalae</taxon>
        <taxon>rosids</taxon>
        <taxon>fabids</taxon>
        <taxon>Fagales</taxon>
        <taxon>Myricaceae</taxon>
        <taxon>Morella</taxon>
    </lineage>
</organism>
<keyword evidence="10 15" id="KW-0408">Iron</keyword>
<protein>
    <recommendedName>
        <fullName evidence="13">9-cis-epoxycarotenoid dioxygenase</fullName>
        <ecNumber evidence="13">1.13.11.51</ecNumber>
    </recommendedName>
</protein>
<evidence type="ECO:0000256" key="2">
    <source>
        <dbReference type="ARBA" id="ARBA00006787"/>
    </source>
</evidence>
<dbReference type="EC" id="1.13.11.51" evidence="13"/>
<comment type="caution">
    <text evidence="17">The sequence shown here is derived from an EMBL/GenBank/DDBJ whole genome shotgun (WGS) entry which is preliminary data.</text>
</comment>
<evidence type="ECO:0000256" key="10">
    <source>
        <dbReference type="ARBA" id="ARBA00023004"/>
    </source>
</evidence>
<dbReference type="AlphaFoldDB" id="A0A6A1WI60"/>
<reference evidence="17" key="1">
    <citation type="submission" date="2018-07" db="EMBL/GenBank/DDBJ databases">
        <authorList>
            <person name="Gao Z.-S."/>
            <person name="Jia H.-M."/>
            <person name="Jia H.-J."/>
            <person name="Cai Q.-L."/>
            <person name="Wang Y."/>
            <person name="Zhao H.-B."/>
        </authorList>
    </citation>
    <scope>NUCLEOTIDE SEQUENCE</scope>
    <source>
        <tissue evidence="17">Leaves</tissue>
    </source>
</reference>
<keyword evidence="7" id="KW-0809">Transit peptide</keyword>
<keyword evidence="5 15" id="KW-0479">Metal-binding</keyword>
<keyword evidence="3" id="KW-0150">Chloroplast</keyword>
<dbReference type="GO" id="GO:0009688">
    <property type="term" value="P:abscisic acid biosynthetic process"/>
    <property type="evidence" value="ECO:0007669"/>
    <property type="project" value="UniProtKB-KW"/>
</dbReference>
<dbReference type="Pfam" id="PF03055">
    <property type="entry name" value="RPE65"/>
    <property type="match status" value="2"/>
</dbReference>
<evidence type="ECO:0000256" key="15">
    <source>
        <dbReference type="PIRSR" id="PIRSR604294-1"/>
    </source>
</evidence>
<name>A0A6A1WI60_9ROSI</name>
<accession>A0A6A1WI60</accession>
<evidence type="ECO:0000256" key="14">
    <source>
        <dbReference type="ARBA" id="ARBA00048369"/>
    </source>
</evidence>
<feature type="binding site" evidence="15">
    <location>
        <position position="21"/>
    </location>
    <ligand>
        <name>Fe cation</name>
        <dbReference type="ChEBI" id="CHEBI:24875"/>
        <note>catalytic</note>
    </ligand>
</feature>
<dbReference type="EMBL" id="RXIC02000493">
    <property type="protein sequence ID" value="KAB1199149.1"/>
    <property type="molecule type" value="Genomic_DNA"/>
</dbReference>
<evidence type="ECO:0000256" key="7">
    <source>
        <dbReference type="ARBA" id="ARBA00022946"/>
    </source>
</evidence>
<comment type="catalytic activity">
    <reaction evidence="11">
        <text>9-cis-violaxanthin + O2 = (3S,5R,6S)-5,6-epoxy-3-hydroxy-5,6-dihydro-12'-apo-beta-caroten-12'-al + 2-cis,4-trans-xanthoxin</text>
        <dbReference type="Rhea" id="RHEA:16541"/>
        <dbReference type="ChEBI" id="CHEBI:15379"/>
        <dbReference type="ChEBI" id="CHEBI:32304"/>
        <dbReference type="ChEBI" id="CHEBI:34597"/>
        <dbReference type="ChEBI" id="CHEBI:35305"/>
        <dbReference type="EC" id="1.13.11.51"/>
    </reaction>
</comment>
<keyword evidence="6" id="KW-0937">Abscisic acid biosynthesis</keyword>
<dbReference type="GO" id="GO:0045549">
    <property type="term" value="F:9-cis-epoxycarotenoid dioxygenase activity"/>
    <property type="evidence" value="ECO:0007669"/>
    <property type="project" value="UniProtKB-EC"/>
</dbReference>
<reference evidence="17" key="3">
    <citation type="submission" date="2019-09" db="EMBL/GenBank/DDBJ databases">
        <authorList>
            <person name="Gao Z."/>
        </authorList>
    </citation>
    <scope>NUCLEOTIDE SEQUENCE</scope>
    <source>
        <tissue evidence="17">Leaves</tissue>
    </source>
</reference>
<dbReference type="GO" id="GO:0009570">
    <property type="term" value="C:chloroplast stroma"/>
    <property type="evidence" value="ECO:0007669"/>
    <property type="project" value="TreeGrafter"/>
</dbReference>
<dbReference type="PANTHER" id="PTHR10543:SF26">
    <property type="entry name" value="9-CIS-EPOXYCAROTENOID DIOXYGENASE NCED3, CHLOROPLASTIC"/>
    <property type="match status" value="1"/>
</dbReference>
<feature type="binding site" evidence="15">
    <location>
        <position position="136"/>
    </location>
    <ligand>
        <name>Fe cation</name>
        <dbReference type="ChEBI" id="CHEBI:24875"/>
        <note>catalytic</note>
    </ligand>
</feature>
<evidence type="ECO:0000256" key="11">
    <source>
        <dbReference type="ARBA" id="ARBA00035929"/>
    </source>
</evidence>
<comment type="catalytic activity">
    <reaction evidence="12">
        <text>9'-cis-neoxanthin + O2 = (3S,5R,6R)-3,5-dihydroxy-6,7-didehydro-5,6-dihydro-12'-apo-beta-caroten-12'-al + 2-cis,4-trans-xanthoxin</text>
        <dbReference type="Rhea" id="RHEA:19677"/>
        <dbReference type="ChEBI" id="CHEBI:15379"/>
        <dbReference type="ChEBI" id="CHEBI:32304"/>
        <dbReference type="ChEBI" id="CHEBI:34596"/>
        <dbReference type="ChEBI" id="CHEBI:35306"/>
        <dbReference type="EC" id="1.13.11.51"/>
    </reaction>
</comment>
<comment type="similarity">
    <text evidence="2">Belongs to the carotenoid oxygenase family.</text>
</comment>
<dbReference type="GO" id="GO:0046872">
    <property type="term" value="F:metal ion binding"/>
    <property type="evidence" value="ECO:0007669"/>
    <property type="project" value="UniProtKB-KW"/>
</dbReference>
<comment type="cofactor">
    <cofactor evidence="15">
        <name>Fe(2+)</name>
        <dbReference type="ChEBI" id="CHEBI:29033"/>
    </cofactor>
    <text evidence="15">Binds 1 Fe(2+) ion per subunit.</text>
</comment>
<evidence type="ECO:0000256" key="3">
    <source>
        <dbReference type="ARBA" id="ARBA00022528"/>
    </source>
</evidence>
<evidence type="ECO:0000256" key="5">
    <source>
        <dbReference type="ARBA" id="ARBA00022723"/>
    </source>
</evidence>
<dbReference type="GO" id="GO:0016121">
    <property type="term" value="P:carotene catabolic process"/>
    <property type="evidence" value="ECO:0007669"/>
    <property type="project" value="TreeGrafter"/>
</dbReference>
<keyword evidence="9" id="KW-0560">Oxidoreductase</keyword>
<comment type="catalytic activity">
    <reaction evidence="14">
        <text>a 9-cis-epoxycarotenoid + O2 = a 12'-apo-carotenal + 2-cis,4-trans-xanthoxin</text>
        <dbReference type="Rhea" id="RHEA:23328"/>
        <dbReference type="ChEBI" id="CHEBI:15379"/>
        <dbReference type="ChEBI" id="CHEBI:32304"/>
        <dbReference type="ChEBI" id="CHEBI:51972"/>
        <dbReference type="ChEBI" id="CHEBI:51973"/>
        <dbReference type="EC" id="1.13.11.51"/>
    </reaction>
</comment>
<dbReference type="InterPro" id="IPR004294">
    <property type="entry name" value="Carotenoid_Oase"/>
</dbReference>
<evidence type="ECO:0000256" key="8">
    <source>
        <dbReference type="ARBA" id="ARBA00022964"/>
    </source>
</evidence>
<dbReference type="EMBL" id="RXIC02000019">
    <property type="protein sequence ID" value="KAB1225029.1"/>
    <property type="molecule type" value="Genomic_DNA"/>
</dbReference>